<dbReference type="Gene3D" id="2.40.40.20">
    <property type="match status" value="1"/>
</dbReference>
<dbReference type="GO" id="GO:0000785">
    <property type="term" value="C:chromatin"/>
    <property type="evidence" value="ECO:0007669"/>
    <property type="project" value="EnsemblFungi"/>
</dbReference>
<organism evidence="18 19">
    <name type="scientific">Vairimorpha apis BRL 01</name>
    <dbReference type="NCBI Taxonomy" id="1037528"/>
    <lineage>
        <taxon>Eukaryota</taxon>
        <taxon>Fungi</taxon>
        <taxon>Fungi incertae sedis</taxon>
        <taxon>Microsporidia</taxon>
        <taxon>Nosematidae</taxon>
        <taxon>Vairimorpha</taxon>
    </lineage>
</organism>
<dbReference type="Gene3D" id="6.10.250.2940">
    <property type="match status" value="1"/>
</dbReference>
<dbReference type="GO" id="GO:0140463">
    <property type="term" value="F:chromatin-protein adaptor activity"/>
    <property type="evidence" value="ECO:0007669"/>
    <property type="project" value="EnsemblFungi"/>
</dbReference>
<dbReference type="SMART" id="SM00663">
    <property type="entry name" value="RPOLA_N"/>
    <property type="match status" value="1"/>
</dbReference>
<dbReference type="PRINTS" id="PR01217">
    <property type="entry name" value="PRICHEXTENSN"/>
</dbReference>
<dbReference type="SUPFAM" id="SSF64484">
    <property type="entry name" value="beta and beta-prime subunits of DNA dependent RNA-polymerase"/>
    <property type="match status" value="1"/>
</dbReference>
<dbReference type="GO" id="GO:0003677">
    <property type="term" value="F:DNA binding"/>
    <property type="evidence" value="ECO:0007669"/>
    <property type="project" value="UniProtKB-KW"/>
</dbReference>
<evidence type="ECO:0000256" key="15">
    <source>
        <dbReference type="RuleBase" id="RU004279"/>
    </source>
</evidence>
<evidence type="ECO:0000256" key="2">
    <source>
        <dbReference type="ARBA" id="ARBA00006460"/>
    </source>
</evidence>
<dbReference type="FunFam" id="4.10.860.120:FF:000003">
    <property type="entry name" value="DNA-directed RNA polymerase subunit"/>
    <property type="match status" value="1"/>
</dbReference>
<accession>T0KXK1</accession>
<dbReference type="GO" id="GO:0180034">
    <property type="term" value="P:co-transcriptional lncRNA 3' end processing, cleavage and polyadenylation pathway"/>
    <property type="evidence" value="ECO:0007669"/>
    <property type="project" value="EnsemblFungi"/>
</dbReference>
<keyword evidence="8" id="KW-0677">Repeat</keyword>
<keyword evidence="10" id="KW-0460">Magnesium</keyword>
<keyword evidence="4" id="KW-0597">Phosphoprotein</keyword>
<dbReference type="InterPro" id="IPR038593">
    <property type="entry name" value="RNA_pol_Rpb1_7_sf"/>
</dbReference>
<dbReference type="Gene3D" id="1.10.274.100">
    <property type="entry name" value="RNA polymerase Rpb1, domain 3"/>
    <property type="match status" value="1"/>
</dbReference>
<evidence type="ECO:0000313" key="18">
    <source>
        <dbReference type="EMBL" id="EQB60117.1"/>
    </source>
</evidence>
<dbReference type="Pfam" id="PF04998">
    <property type="entry name" value="RNA_pol_Rpb1_5"/>
    <property type="match status" value="1"/>
</dbReference>
<dbReference type="Pfam" id="PF04990">
    <property type="entry name" value="RNA_pol_Rpb1_7"/>
    <property type="match status" value="1"/>
</dbReference>
<evidence type="ECO:0000256" key="16">
    <source>
        <dbReference type="SAM" id="MobiDB-lite"/>
    </source>
</evidence>
<keyword evidence="13" id="KW-0539">Nucleus</keyword>
<name>T0KXK1_9MICR</name>
<evidence type="ECO:0000259" key="17">
    <source>
        <dbReference type="SMART" id="SM00663"/>
    </source>
</evidence>
<keyword evidence="6 15" id="KW-0548">Nucleotidyltransferase</keyword>
<evidence type="ECO:0000256" key="13">
    <source>
        <dbReference type="ARBA" id="ARBA00023242"/>
    </source>
</evidence>
<evidence type="ECO:0000256" key="5">
    <source>
        <dbReference type="ARBA" id="ARBA00022679"/>
    </source>
</evidence>
<evidence type="ECO:0000256" key="3">
    <source>
        <dbReference type="ARBA" id="ARBA00022478"/>
    </source>
</evidence>
<evidence type="ECO:0000256" key="12">
    <source>
        <dbReference type="ARBA" id="ARBA00023163"/>
    </source>
</evidence>
<dbReference type="InterPro" id="IPR007075">
    <property type="entry name" value="RNA_pol_Rpb1_6"/>
</dbReference>
<dbReference type="GO" id="GO:0030643">
    <property type="term" value="P:intracellular phosphate ion homeostasis"/>
    <property type="evidence" value="ECO:0007669"/>
    <property type="project" value="EnsemblFungi"/>
</dbReference>
<dbReference type="GO" id="GO:0003968">
    <property type="term" value="F:RNA-directed RNA polymerase activity"/>
    <property type="evidence" value="ECO:0007669"/>
    <property type="project" value="EnsemblFungi"/>
</dbReference>
<dbReference type="Pfam" id="PF05001">
    <property type="entry name" value="RNA_pol_Rpb1_R"/>
    <property type="match status" value="11"/>
</dbReference>
<dbReference type="InterPro" id="IPR044893">
    <property type="entry name" value="RNA_pol_Rpb1_clamp_domain"/>
</dbReference>
<dbReference type="InterPro" id="IPR007080">
    <property type="entry name" value="RNA_pol_Rpb1_1"/>
</dbReference>
<keyword evidence="7" id="KW-0479">Metal-binding</keyword>
<dbReference type="CDD" id="cd02733">
    <property type="entry name" value="RNAP_II_RPB1_N"/>
    <property type="match status" value="1"/>
</dbReference>
<dbReference type="Gene3D" id="1.10.132.30">
    <property type="match status" value="1"/>
</dbReference>
<comment type="catalytic activity">
    <reaction evidence="14 15">
        <text>RNA(n) + a ribonucleoside 5'-triphosphate = RNA(n+1) + diphosphate</text>
        <dbReference type="Rhea" id="RHEA:21248"/>
        <dbReference type="Rhea" id="RHEA-COMP:14527"/>
        <dbReference type="Rhea" id="RHEA-COMP:17342"/>
        <dbReference type="ChEBI" id="CHEBI:33019"/>
        <dbReference type="ChEBI" id="CHEBI:61557"/>
        <dbReference type="ChEBI" id="CHEBI:140395"/>
        <dbReference type="EC" id="2.7.7.6"/>
    </reaction>
</comment>
<dbReference type="OrthoDB" id="270392at2759"/>
<dbReference type="Pfam" id="PF04983">
    <property type="entry name" value="RNA_pol_Rpb1_3"/>
    <property type="match status" value="1"/>
</dbReference>
<dbReference type="InterPro" id="IPR007083">
    <property type="entry name" value="RNA_pol_Rpb1_4"/>
</dbReference>
<keyword evidence="3 15" id="KW-0240">DNA-directed RNA polymerase</keyword>
<keyword evidence="19" id="KW-1185">Reference proteome</keyword>
<dbReference type="Proteomes" id="UP000053780">
    <property type="component" value="Unassembled WGS sequence"/>
</dbReference>
<dbReference type="FunFam" id="1.10.150.390:FF:000001">
    <property type="entry name" value="DNA-directed RNA polymerase subunit"/>
    <property type="match status" value="1"/>
</dbReference>
<dbReference type="Gene3D" id="3.30.1490.180">
    <property type="entry name" value="RNA polymerase ii"/>
    <property type="match status" value="1"/>
</dbReference>
<evidence type="ECO:0000256" key="10">
    <source>
        <dbReference type="ARBA" id="ARBA00022842"/>
    </source>
</evidence>
<dbReference type="Gene3D" id="3.30.1360.140">
    <property type="match status" value="1"/>
</dbReference>
<dbReference type="FunFam" id="1.10.132.30:FF:000001">
    <property type="entry name" value="DNA-directed RNA polymerase subunit"/>
    <property type="match status" value="1"/>
</dbReference>
<dbReference type="GO" id="GO:0003899">
    <property type="term" value="F:DNA-directed RNA polymerase activity"/>
    <property type="evidence" value="ECO:0007669"/>
    <property type="project" value="UniProtKB-EC"/>
</dbReference>
<dbReference type="FunFam" id="2.40.40.20:FF:000019">
    <property type="entry name" value="DNA-directed RNA polymerase II subunit RPB1"/>
    <property type="match status" value="1"/>
</dbReference>
<feature type="compositionally biased region" description="Basic and acidic residues" evidence="16">
    <location>
        <begin position="1618"/>
        <end position="1628"/>
    </location>
</feature>
<evidence type="ECO:0000256" key="11">
    <source>
        <dbReference type="ARBA" id="ARBA00023125"/>
    </source>
</evidence>
<sequence length="1628" mass="182822">MFDEIVKKRISSIQFGLFSPEEIRRSSVVKVIHPETMENGFPKTAGLIDLRMGTTERAFLCQSCEKDNFSCPGHFGHIELTRPMFHVGYMNKVKKILESVCFYCSKIKVDKKILKPDLNSVWNYCKSKTTCEGENTPDGYTGCGNKQPLIKKEGLGLVAFMKGEENSDGKVILNGERVLSILKKISEQDANYMGFDFVNSKPEWLILTVLLVPPPSVRPSIVMEGMLRAEDDLTHKLADIIKANTYLKKYELEGAPGHVIRDYEQLLQFHMATMVDNDLSGQPQALQKSGRPIKSISARLKGKEGRVRGNLMGKRVDFSARSVITPDANISLIELGVPVEIAKIHTFPEAITSYNIHKLSELVSNGPNEYPGANYVIRSDGQRIDLKFNRSDIKLEEGYIVERHMQNGDIVLFNRQPSLHKMSMMGHYVRVMEGKTFRLNLSVTTPYNADFDGDEMNLHMPQSHNSRAELEELCLVSKQVLTPQANRPIMGIVQDTLTGLRLFTLRDSFFDKRETMQLLYSVDLEKYENLKEGGICEFMNCPAISYPKKYWTGKQIISFILPDIIFNGNSNEFDEEDLENVKDLKIYLRNGELLSGILDKKTVGATQGGFIHIIANDFGSERVTAFFDDVQKLINKFITYINIFSMGIGDAVADQDTMFYVKESIESAKEKVGDIIKKAHKNSLERLPGMSMKESFESQVNHILNKARDVSGTSTQKSLNLSNNLKTMVLSGSKGSFINISQVMACVGQQNVEGKRIPFGFKYRTLPHFLKEDYSGKSRGFVENSYVKGLSPEEFYFHAMGGREGLIDTAIKTAETGYIQRRLVKAMEDATVSLDRSVRGADGNIYQFKYGEDGFDATFLEMQKLNSENLEKDNFIDMFSNNSINQKNVSEQIFQLLNCDIELQKIFVDEYEWLKNNLKNFKNKTVASPCNFTRIIQNAISKFNCKQGDVSPYLIIDTINKLIDSVCKDNLLLQILIKYHLSVKKILNEYKLNIEAFNYIINKIKEKIEKALVSSNEMVGTLAAQSVGEPATQMTLNTFHLAGVAATITMGVPRLKEIINVAKNVKTPCMKVYLKDPFNGSIEQAKKIQSELEYSDIKSICEFCEIIFDPDVKNTNVDEDKEFVDAYFEFPDEEFDFDNMPKYVIRLIIDRSKIVSKNLKLEKIINRIKEEFPNKFHIISSDENSRKLVIRIRCISNLNDDVEHYNMEYKKLLNLKIVGFKNIKKVYINEDKDLNEWYLQTDGVCIRELFSHPNIKGERVFSNDINEIVEILGIEAARECILNELTLVIDGNGSYVNHRHISLLADIMTMKGYLTGITRHGVNKVGYGALKRASFEETVDIILDAAVDAENNLTKGITENIMVGQLAPLGTGVTELMLDVSKLDKAIPLSKPEYINEDVDTPFIHSPISESQSFNGGNWSPVYLADNNRVTNMFSSYSSASPSYSPTSPSYSPTSPSYSPTSPSYSPTSPSYSPTSPSYSPTSPSYSPTSPSYSPTSPSYSPTSPSYSPTSPSYSPTSPSYSPTSPSYSPTSPSYSPTSPSYSPTSPSYSPTSPSYSPTSPSYSPTSPSYSPTSPSYSPTSPSYSPTSPSYSPTSPSYSPTSPSYSPTSPSYSPKNFYKKDNKNNRKY</sequence>
<evidence type="ECO:0000256" key="4">
    <source>
        <dbReference type="ARBA" id="ARBA00022553"/>
    </source>
</evidence>
<dbReference type="PANTHER" id="PTHR19376:SF37">
    <property type="entry name" value="DNA-DIRECTED RNA POLYMERASE II SUBUNIT RPB1"/>
    <property type="match status" value="1"/>
</dbReference>
<dbReference type="InterPro" id="IPR006592">
    <property type="entry name" value="RNA_pol_N"/>
</dbReference>
<dbReference type="VEuPathDB" id="MicrosporidiaDB:NAPIS_ORF02345"/>
<dbReference type="InterPro" id="IPR007066">
    <property type="entry name" value="RNA_pol_Rpb1_3"/>
</dbReference>
<dbReference type="PROSITE" id="PS00115">
    <property type="entry name" value="RNA_POL_II_REPEAT"/>
    <property type="match status" value="19"/>
</dbReference>
<dbReference type="Gene3D" id="4.10.860.120">
    <property type="entry name" value="RNA polymerase II, clamp domain"/>
    <property type="match status" value="2"/>
</dbReference>
<feature type="compositionally biased region" description="Low complexity" evidence="16">
    <location>
        <begin position="1437"/>
        <end position="1614"/>
    </location>
</feature>
<dbReference type="InterPro" id="IPR007073">
    <property type="entry name" value="RNA_pol_Rpb1_7"/>
</dbReference>
<evidence type="ECO:0000256" key="9">
    <source>
        <dbReference type="ARBA" id="ARBA00022833"/>
    </source>
</evidence>
<dbReference type="GO" id="GO:0006368">
    <property type="term" value="P:transcription elongation by RNA polymerase II"/>
    <property type="evidence" value="ECO:0007669"/>
    <property type="project" value="EnsemblFungi"/>
</dbReference>
<dbReference type="NCBIfam" id="NF006336">
    <property type="entry name" value="PRK08566.1"/>
    <property type="match status" value="1"/>
</dbReference>
<protein>
    <recommendedName>
        <fullName evidence="15">DNA-directed RNA polymerase subunit</fullName>
        <ecNumber evidence="15">2.7.7.6</ecNumber>
    </recommendedName>
</protein>
<keyword evidence="11" id="KW-0238">DNA-binding</keyword>
<dbReference type="CDD" id="cd02584">
    <property type="entry name" value="RNAP_II_Rpb1_C"/>
    <property type="match status" value="1"/>
</dbReference>
<comment type="function">
    <text evidence="15">DNA-dependent RNA polymerase catalyzes the transcription of DNA into RNA using the four ribonucleoside triphosphates as substrates.</text>
</comment>
<dbReference type="InterPro" id="IPR045867">
    <property type="entry name" value="DNA-dir_RpoC_beta_prime"/>
</dbReference>
<evidence type="ECO:0000256" key="1">
    <source>
        <dbReference type="ARBA" id="ARBA00004123"/>
    </source>
</evidence>
<feature type="region of interest" description="Disordered" evidence="16">
    <location>
        <begin position="1437"/>
        <end position="1628"/>
    </location>
</feature>
<dbReference type="InterPro" id="IPR007081">
    <property type="entry name" value="RNA_pol_Rpb1_5"/>
</dbReference>
<dbReference type="Pfam" id="PF00623">
    <property type="entry name" value="RNA_pol_Rpb1_2"/>
    <property type="match status" value="1"/>
</dbReference>
<evidence type="ECO:0000256" key="8">
    <source>
        <dbReference type="ARBA" id="ARBA00022737"/>
    </source>
</evidence>
<dbReference type="Pfam" id="PF04997">
    <property type="entry name" value="RNA_pol_Rpb1_1"/>
    <property type="match status" value="1"/>
</dbReference>
<evidence type="ECO:0000256" key="7">
    <source>
        <dbReference type="ARBA" id="ARBA00022723"/>
    </source>
</evidence>
<dbReference type="GO" id="GO:0006369">
    <property type="term" value="P:termination of RNA polymerase II transcription"/>
    <property type="evidence" value="ECO:0007669"/>
    <property type="project" value="EnsemblFungi"/>
</dbReference>
<keyword evidence="9" id="KW-0862">Zinc</keyword>
<dbReference type="InterPro" id="IPR000684">
    <property type="entry name" value="RNA_pol_II_repeat_euk"/>
</dbReference>
<keyword evidence="12 15" id="KW-0804">Transcription</keyword>
<evidence type="ECO:0000256" key="6">
    <source>
        <dbReference type="ARBA" id="ARBA00022695"/>
    </source>
</evidence>
<dbReference type="Pfam" id="PF05000">
    <property type="entry name" value="RNA_pol_Rpb1_4"/>
    <property type="match status" value="1"/>
</dbReference>
<gene>
    <name evidence="18" type="ORF">NAPIS_ORF02345</name>
</gene>
<dbReference type="EMBL" id="KE647331">
    <property type="protein sequence ID" value="EQB60117.1"/>
    <property type="molecule type" value="Genomic_DNA"/>
</dbReference>
<evidence type="ECO:0000256" key="14">
    <source>
        <dbReference type="ARBA" id="ARBA00048552"/>
    </source>
</evidence>
<reference evidence="18 19" key="1">
    <citation type="journal article" date="2013" name="BMC Genomics">
        <title>Genome sequencing and comparative genomics of honey bee microsporidia, Nosema apis reveal novel insights into host-parasite interactions.</title>
        <authorList>
            <person name="Chen Yp."/>
            <person name="Pettis J.S."/>
            <person name="Zhao Y."/>
            <person name="Liu X."/>
            <person name="Tallon L.J."/>
            <person name="Sadzewicz L.D."/>
            <person name="Li R."/>
            <person name="Zheng H."/>
            <person name="Huang S."/>
            <person name="Zhang X."/>
            <person name="Hamilton M.C."/>
            <person name="Pernal S.F."/>
            <person name="Melathopoulos A.P."/>
            <person name="Yan X."/>
            <person name="Evans J.D."/>
        </authorList>
    </citation>
    <scope>NUCLEOTIDE SEQUENCE [LARGE SCALE GENOMIC DNA]</scope>
    <source>
        <strain evidence="18 19">BRL 01</strain>
    </source>
</reference>
<keyword evidence="5 15" id="KW-0808">Transferase</keyword>
<dbReference type="PANTHER" id="PTHR19376">
    <property type="entry name" value="DNA-DIRECTED RNA POLYMERASE"/>
    <property type="match status" value="1"/>
</dbReference>
<dbReference type="InterPro" id="IPR042102">
    <property type="entry name" value="RNA_pol_Rpb1_3_sf"/>
</dbReference>
<dbReference type="InterPro" id="IPR000722">
    <property type="entry name" value="RNA_pol_asu"/>
</dbReference>
<dbReference type="EC" id="2.7.7.6" evidence="15"/>
<comment type="subcellular location">
    <subcellularLocation>
        <location evidence="1">Nucleus</location>
    </subcellularLocation>
</comment>
<dbReference type="Gene3D" id="6.20.50.80">
    <property type="match status" value="1"/>
</dbReference>
<feature type="domain" description="RNA polymerase N-terminal" evidence="17">
    <location>
        <begin position="203"/>
        <end position="504"/>
    </location>
</feature>
<proteinExistence type="inferred from homology"/>
<dbReference type="GO" id="GO:0046872">
    <property type="term" value="F:metal ion binding"/>
    <property type="evidence" value="ECO:0007669"/>
    <property type="project" value="UniProtKB-KW"/>
</dbReference>
<dbReference type="Gene3D" id="1.10.150.390">
    <property type="match status" value="1"/>
</dbReference>
<dbReference type="GO" id="GO:0005665">
    <property type="term" value="C:RNA polymerase II, core complex"/>
    <property type="evidence" value="ECO:0007669"/>
    <property type="project" value="EnsemblFungi"/>
</dbReference>
<dbReference type="GO" id="GO:0019985">
    <property type="term" value="P:translesion synthesis"/>
    <property type="evidence" value="ECO:0007669"/>
    <property type="project" value="EnsemblFungi"/>
</dbReference>
<dbReference type="GO" id="GO:0006367">
    <property type="term" value="P:transcription initiation at RNA polymerase II promoter"/>
    <property type="evidence" value="ECO:0007669"/>
    <property type="project" value="EnsemblFungi"/>
</dbReference>
<dbReference type="InterPro" id="IPR038120">
    <property type="entry name" value="Rpb1_funnel_sf"/>
</dbReference>
<evidence type="ECO:0000313" key="19">
    <source>
        <dbReference type="Proteomes" id="UP000053780"/>
    </source>
</evidence>
<dbReference type="Pfam" id="PF04992">
    <property type="entry name" value="RNA_pol_Rpb1_6"/>
    <property type="match status" value="1"/>
</dbReference>
<comment type="similarity">
    <text evidence="2 15">Belongs to the RNA polymerase beta' chain family.</text>
</comment>
<dbReference type="HOGENOM" id="CLU_000487_3_0_1"/>